<protein>
    <submittedName>
        <fullName evidence="1">Uncharacterized protein</fullName>
    </submittedName>
</protein>
<dbReference type="EMBL" id="JYDH01000307">
    <property type="protein sequence ID" value="KRY26938.1"/>
    <property type="molecule type" value="Genomic_DNA"/>
</dbReference>
<evidence type="ECO:0000313" key="1">
    <source>
        <dbReference type="EMBL" id="KRY26938.1"/>
    </source>
</evidence>
<dbReference type="OrthoDB" id="10555469at2759"/>
<proteinExistence type="predicted"/>
<sequence length="76" mass="8605">MAPEFAPHVHLWYLLFQASYIWTSKNVFQSLSAKIEFRHLSVPVIKADSRDLKGLADGKKGMRRKALSGCYAGIPR</sequence>
<dbReference type="AlphaFoldDB" id="A0A0V1AQN1"/>
<evidence type="ECO:0000313" key="2">
    <source>
        <dbReference type="Proteomes" id="UP000054776"/>
    </source>
</evidence>
<dbReference type="InParanoid" id="A0A0V1AQN1"/>
<keyword evidence="2" id="KW-1185">Reference proteome</keyword>
<organism evidence="1 2">
    <name type="scientific">Trichinella spiralis</name>
    <name type="common">Trichina worm</name>
    <dbReference type="NCBI Taxonomy" id="6334"/>
    <lineage>
        <taxon>Eukaryota</taxon>
        <taxon>Metazoa</taxon>
        <taxon>Ecdysozoa</taxon>
        <taxon>Nematoda</taxon>
        <taxon>Enoplea</taxon>
        <taxon>Dorylaimia</taxon>
        <taxon>Trichinellida</taxon>
        <taxon>Trichinellidae</taxon>
        <taxon>Trichinella</taxon>
    </lineage>
</organism>
<comment type="caution">
    <text evidence="1">The sequence shown here is derived from an EMBL/GenBank/DDBJ whole genome shotgun (WGS) entry which is preliminary data.</text>
</comment>
<dbReference type="Proteomes" id="UP000054776">
    <property type="component" value="Unassembled WGS sequence"/>
</dbReference>
<reference evidence="1 2" key="1">
    <citation type="submission" date="2015-01" db="EMBL/GenBank/DDBJ databases">
        <title>Evolution of Trichinella species and genotypes.</title>
        <authorList>
            <person name="Korhonen P.K."/>
            <person name="Edoardo P."/>
            <person name="Giuseppe L.R."/>
            <person name="Gasser R.B."/>
        </authorList>
    </citation>
    <scope>NUCLEOTIDE SEQUENCE [LARGE SCALE GENOMIC DNA]</scope>
    <source>
        <strain evidence="1">ISS3</strain>
    </source>
</reference>
<accession>A0A0V1AQN1</accession>
<name>A0A0V1AQN1_TRISP</name>
<gene>
    <name evidence="1" type="ORF">T01_14494</name>
</gene>